<name>A0AAN8K7C9_PATCE</name>
<gene>
    <name evidence="1" type="ORF">SNE40_001556</name>
</gene>
<dbReference type="InterPro" id="IPR005049">
    <property type="entry name" value="STL-like"/>
</dbReference>
<accession>A0AAN8K7C9</accession>
<dbReference type="PANTHER" id="PTHR31362:SF0">
    <property type="entry name" value="EXOSTOSIN DOMAIN-CONTAINING PROTEIN-RELATED"/>
    <property type="match status" value="1"/>
</dbReference>
<dbReference type="AlphaFoldDB" id="A0AAN8K7C9"/>
<dbReference type="PANTHER" id="PTHR31362">
    <property type="entry name" value="GLYCOSYLTRANSFERASE STELLO1-RELATED"/>
    <property type="match status" value="1"/>
</dbReference>
<dbReference type="Pfam" id="PF03385">
    <property type="entry name" value="STELLO"/>
    <property type="match status" value="1"/>
</dbReference>
<evidence type="ECO:0000313" key="2">
    <source>
        <dbReference type="Proteomes" id="UP001347796"/>
    </source>
</evidence>
<keyword evidence="2" id="KW-1185">Reference proteome</keyword>
<dbReference type="EMBL" id="JAZGQO010000001">
    <property type="protein sequence ID" value="KAK6196306.1"/>
    <property type="molecule type" value="Genomic_DNA"/>
</dbReference>
<evidence type="ECO:0000313" key="1">
    <source>
        <dbReference type="EMBL" id="KAK6196306.1"/>
    </source>
</evidence>
<dbReference type="Proteomes" id="UP001347796">
    <property type="component" value="Unassembled WGS sequence"/>
</dbReference>
<organism evidence="1 2">
    <name type="scientific">Patella caerulea</name>
    <name type="common">Rayed Mediterranean limpet</name>
    <dbReference type="NCBI Taxonomy" id="87958"/>
    <lineage>
        <taxon>Eukaryota</taxon>
        <taxon>Metazoa</taxon>
        <taxon>Spiralia</taxon>
        <taxon>Lophotrochozoa</taxon>
        <taxon>Mollusca</taxon>
        <taxon>Gastropoda</taxon>
        <taxon>Patellogastropoda</taxon>
        <taxon>Patelloidea</taxon>
        <taxon>Patellidae</taxon>
        <taxon>Patella</taxon>
    </lineage>
</organism>
<sequence length="590" mass="68812">MDSLHKAVLFSIQRGAEFLYLTPNYEFNDVVRTIEQRLNVKPYVWILKHIDNQSNSLSYFLGLLGLKYPESTSDKDQPKYELGLWKRALVQKAIHQGELTVSLSNKGSSTLFNLESYRDERAPPVILSTAESELFIKENILFHYDSFWAIGVLEDNDHIWSMWLQRLLREIGNFVSFAHVEKRISNSSVCKSKYNHSNEMLTNVFNQILTWTCDDEDFFSCVGSLSLFMSKHQFITYVEYTVIKSWLNDLRKSGYKVPSMRQKPTNQESLEPVHKVAFQPVINSPTLQYDINFDHMCSTSLPNCPYSDVVPIRSWDNILLVIVFNTDGHYHVIRHLESIYRPFFKNIIYCGTNVDASISFPISFIEMGDDFSRGEFGYQCLQNAMRMNYDVEGYLHLSDDVLLNVWSMHNLPTDKVWFQKSMRVANLLQSTVPDVWRNPTWWPWESSSGKVTLHKAIQHLRKLSEKDEITHVFLNQLALNSGSNNAVFYEVSDIFYIPSRLSKQFQFLVNIFDGYGVYLEITVPTIINGLDKQDNIVRLQGSYLWYEDRVLYKDTFNYSDVFLHPVKLGPCLLQDECKRFLCNKYLPCLF</sequence>
<proteinExistence type="predicted"/>
<protein>
    <submittedName>
        <fullName evidence="1">Uncharacterized protein</fullName>
    </submittedName>
</protein>
<reference evidence="1 2" key="1">
    <citation type="submission" date="2024-01" db="EMBL/GenBank/DDBJ databases">
        <title>The genome of the rayed Mediterranean limpet Patella caerulea (Linnaeus, 1758).</title>
        <authorList>
            <person name="Anh-Thu Weber A."/>
            <person name="Halstead-Nussloch G."/>
        </authorList>
    </citation>
    <scope>NUCLEOTIDE SEQUENCE [LARGE SCALE GENOMIC DNA]</scope>
    <source>
        <strain evidence="1">AATW-2023a</strain>
        <tissue evidence="1">Whole specimen</tissue>
    </source>
</reference>
<comment type="caution">
    <text evidence="1">The sequence shown here is derived from an EMBL/GenBank/DDBJ whole genome shotgun (WGS) entry which is preliminary data.</text>
</comment>